<keyword evidence="17" id="KW-1185">Reference proteome</keyword>
<dbReference type="Pfam" id="PF17921">
    <property type="entry name" value="Integrase_H2C2"/>
    <property type="match status" value="1"/>
</dbReference>
<dbReference type="PROSITE" id="PS00141">
    <property type="entry name" value="ASP_PROTEASE"/>
    <property type="match status" value="1"/>
</dbReference>
<feature type="compositionally biased region" description="Polar residues" evidence="12">
    <location>
        <begin position="217"/>
        <end position="227"/>
    </location>
</feature>
<dbReference type="InterPro" id="IPR043502">
    <property type="entry name" value="DNA/RNA_pol_sf"/>
</dbReference>
<dbReference type="CDD" id="cd01647">
    <property type="entry name" value="RT_LTR"/>
    <property type="match status" value="1"/>
</dbReference>
<keyword evidence="5" id="KW-0548">Nucleotidyltransferase</keyword>
<dbReference type="GO" id="GO:0004523">
    <property type="term" value="F:RNA-DNA hybrid ribonuclease activity"/>
    <property type="evidence" value="ECO:0007669"/>
    <property type="project" value="UniProtKB-EC"/>
</dbReference>
<dbReference type="FunFam" id="3.30.70.270:FF:000026">
    <property type="entry name" value="Transposon Ty3-G Gag-Pol polyprotein"/>
    <property type="match status" value="1"/>
</dbReference>
<dbReference type="Gene3D" id="3.30.420.10">
    <property type="entry name" value="Ribonuclease H-like superfamily/Ribonuclease H"/>
    <property type="match status" value="1"/>
</dbReference>
<dbReference type="InterPro" id="IPR001584">
    <property type="entry name" value="Integrase_cat-core"/>
</dbReference>
<evidence type="ECO:0000256" key="10">
    <source>
        <dbReference type="ARBA" id="ARBA00039658"/>
    </source>
</evidence>
<reference evidence="16" key="2">
    <citation type="submission" date="2025-09" db="UniProtKB">
        <authorList>
            <consortium name="Ensembl"/>
        </authorList>
    </citation>
    <scope>IDENTIFICATION</scope>
</reference>
<evidence type="ECO:0000259" key="13">
    <source>
        <dbReference type="PROSITE" id="PS50158"/>
    </source>
</evidence>
<evidence type="ECO:0000256" key="9">
    <source>
        <dbReference type="ARBA" id="ARBA00022918"/>
    </source>
</evidence>
<dbReference type="SMART" id="SM00343">
    <property type="entry name" value="ZnF_C2HC"/>
    <property type="match status" value="1"/>
</dbReference>
<evidence type="ECO:0000256" key="11">
    <source>
        <dbReference type="PROSITE-ProRule" id="PRU00047"/>
    </source>
</evidence>
<dbReference type="InterPro" id="IPR012337">
    <property type="entry name" value="RNaseH-like_sf"/>
</dbReference>
<feature type="compositionally biased region" description="Basic and acidic residues" evidence="12">
    <location>
        <begin position="1456"/>
        <end position="1466"/>
    </location>
</feature>
<feature type="domain" description="Reverse transcriptase" evidence="14">
    <location>
        <begin position="1014"/>
        <end position="1192"/>
    </location>
</feature>
<keyword evidence="11" id="KW-0479">Metal-binding</keyword>
<dbReference type="EC" id="3.1.26.4" evidence="2"/>
<dbReference type="PROSITE" id="PS50158">
    <property type="entry name" value="ZF_CCHC"/>
    <property type="match status" value="1"/>
</dbReference>
<dbReference type="InterPro" id="IPR041588">
    <property type="entry name" value="Integrase_H2C2"/>
</dbReference>
<keyword evidence="4" id="KW-0808">Transferase</keyword>
<evidence type="ECO:0000256" key="6">
    <source>
        <dbReference type="ARBA" id="ARBA00022722"/>
    </source>
</evidence>
<dbReference type="GO" id="GO:0008270">
    <property type="term" value="F:zinc ion binding"/>
    <property type="evidence" value="ECO:0007669"/>
    <property type="project" value="UniProtKB-KW"/>
</dbReference>
<keyword evidence="7" id="KW-0255">Endonuclease</keyword>
<evidence type="ECO:0000256" key="2">
    <source>
        <dbReference type="ARBA" id="ARBA00012180"/>
    </source>
</evidence>
<dbReference type="FunFam" id="3.10.20.370:FF:000001">
    <property type="entry name" value="Retrovirus-related Pol polyprotein from transposon 17.6-like protein"/>
    <property type="match status" value="1"/>
</dbReference>
<evidence type="ECO:0000256" key="1">
    <source>
        <dbReference type="ARBA" id="ARBA00010879"/>
    </source>
</evidence>
<dbReference type="PROSITE" id="PS50994">
    <property type="entry name" value="INTEGRASE"/>
    <property type="match status" value="1"/>
</dbReference>
<dbReference type="Gene3D" id="1.10.340.70">
    <property type="match status" value="1"/>
</dbReference>
<dbReference type="InterPro" id="IPR001878">
    <property type="entry name" value="Znf_CCHC"/>
</dbReference>
<dbReference type="Pfam" id="PF00098">
    <property type="entry name" value="zf-CCHC"/>
    <property type="match status" value="1"/>
</dbReference>
<dbReference type="Pfam" id="PF00665">
    <property type="entry name" value="rve"/>
    <property type="match status" value="1"/>
</dbReference>
<dbReference type="Gene3D" id="3.30.70.270">
    <property type="match status" value="2"/>
</dbReference>
<feature type="domain" description="CCHC-type" evidence="13">
    <location>
        <begin position="259"/>
        <end position="275"/>
    </location>
</feature>
<dbReference type="InterPro" id="IPR001969">
    <property type="entry name" value="Aspartic_peptidase_AS"/>
</dbReference>
<dbReference type="Pfam" id="PF22938">
    <property type="entry name" value="Integrase_p58_C"/>
    <property type="match status" value="1"/>
</dbReference>
<feature type="compositionally biased region" description="Basic and acidic residues" evidence="12">
    <location>
        <begin position="1494"/>
        <end position="1506"/>
    </location>
</feature>
<feature type="compositionally biased region" description="Basic residues" evidence="12">
    <location>
        <begin position="1476"/>
        <end position="1491"/>
    </location>
</feature>
<feature type="region of interest" description="Disordered" evidence="12">
    <location>
        <begin position="1454"/>
        <end position="1506"/>
    </location>
</feature>
<dbReference type="Ensembl" id="ENSGMOT00000055876.1">
    <property type="protein sequence ID" value="ENSGMOP00000026967.1"/>
    <property type="gene ID" value="ENSGMOG00000034485.1"/>
</dbReference>
<dbReference type="Pfam" id="PF00078">
    <property type="entry name" value="RVT_1"/>
    <property type="match status" value="1"/>
</dbReference>
<dbReference type="PROSITE" id="PS50878">
    <property type="entry name" value="RT_POL"/>
    <property type="match status" value="1"/>
</dbReference>
<dbReference type="SUPFAM" id="SSF57756">
    <property type="entry name" value="Retrovirus zinc finger-like domains"/>
    <property type="match status" value="1"/>
</dbReference>
<feature type="compositionally biased region" description="Basic residues" evidence="12">
    <location>
        <begin position="408"/>
        <end position="420"/>
    </location>
</feature>
<comment type="similarity">
    <text evidence="1">Belongs to the beta type-B retroviral polymerase family. HERV class-II K(HML-2) pol subfamily.</text>
</comment>
<keyword evidence="6" id="KW-0540">Nuclease</keyword>
<evidence type="ECO:0000259" key="14">
    <source>
        <dbReference type="PROSITE" id="PS50878"/>
    </source>
</evidence>
<evidence type="ECO:0000259" key="15">
    <source>
        <dbReference type="PROSITE" id="PS50994"/>
    </source>
</evidence>
<dbReference type="GO" id="GO:0003676">
    <property type="term" value="F:nucleic acid binding"/>
    <property type="evidence" value="ECO:0007669"/>
    <property type="project" value="InterPro"/>
</dbReference>
<evidence type="ECO:0000313" key="16">
    <source>
        <dbReference type="Ensembl" id="ENSGMOP00000026967.1"/>
    </source>
</evidence>
<protein>
    <recommendedName>
        <fullName evidence="10">Gypsy retrotransposon integrase-like protein 1</fullName>
        <ecNumber evidence="3">2.7.7.49</ecNumber>
        <ecNumber evidence="2">3.1.26.4</ecNumber>
    </recommendedName>
</protein>
<dbReference type="GO" id="GO:0006508">
    <property type="term" value="P:proteolysis"/>
    <property type="evidence" value="ECO:0007669"/>
    <property type="project" value="InterPro"/>
</dbReference>
<dbReference type="InterPro" id="IPR021109">
    <property type="entry name" value="Peptidase_aspartic_dom_sf"/>
</dbReference>
<dbReference type="InterPro" id="IPR050951">
    <property type="entry name" value="Retrovirus_Pol_polyprotein"/>
</dbReference>
<keyword evidence="9" id="KW-0695">RNA-directed DNA polymerase</keyword>
<dbReference type="InterPro" id="IPR041373">
    <property type="entry name" value="RT_RNaseH"/>
</dbReference>
<dbReference type="SUPFAM" id="SSF50630">
    <property type="entry name" value="Acid proteases"/>
    <property type="match status" value="1"/>
</dbReference>
<dbReference type="EC" id="2.7.7.49" evidence="3"/>
<dbReference type="SUPFAM" id="SSF56672">
    <property type="entry name" value="DNA/RNA polymerases"/>
    <property type="match status" value="1"/>
</dbReference>
<evidence type="ECO:0000256" key="7">
    <source>
        <dbReference type="ARBA" id="ARBA00022759"/>
    </source>
</evidence>
<dbReference type="FunFam" id="3.30.420.10:FF:000032">
    <property type="entry name" value="Retrovirus-related Pol polyprotein from transposon 297-like Protein"/>
    <property type="match status" value="1"/>
</dbReference>
<dbReference type="GO" id="GO:0003964">
    <property type="term" value="F:RNA-directed DNA polymerase activity"/>
    <property type="evidence" value="ECO:0007669"/>
    <property type="project" value="UniProtKB-KW"/>
</dbReference>
<keyword evidence="8" id="KW-0378">Hydrolase</keyword>
<dbReference type="CDD" id="cd09274">
    <property type="entry name" value="RNase_HI_RT_Ty3"/>
    <property type="match status" value="1"/>
</dbReference>
<dbReference type="Pfam" id="PF17917">
    <property type="entry name" value="RT_RNaseH"/>
    <property type="match status" value="1"/>
</dbReference>
<dbReference type="Proteomes" id="UP000694546">
    <property type="component" value="Chromosome 23"/>
</dbReference>
<evidence type="ECO:0000256" key="3">
    <source>
        <dbReference type="ARBA" id="ARBA00012493"/>
    </source>
</evidence>
<dbReference type="GeneTree" id="ENSGT01050000244855"/>
<keyword evidence="11" id="KW-0863">Zinc-finger</keyword>
<name>A0A8C5A5F0_GADMO</name>
<dbReference type="PANTHER" id="PTHR37984">
    <property type="entry name" value="PROTEIN CBG26694"/>
    <property type="match status" value="1"/>
</dbReference>
<feature type="domain" description="Integrase catalytic" evidence="15">
    <location>
        <begin position="641"/>
        <end position="799"/>
    </location>
</feature>
<feature type="region of interest" description="Disordered" evidence="12">
    <location>
        <begin position="404"/>
        <end position="510"/>
    </location>
</feature>
<dbReference type="InterPro" id="IPR000477">
    <property type="entry name" value="RT_dom"/>
</dbReference>
<evidence type="ECO:0000256" key="4">
    <source>
        <dbReference type="ARBA" id="ARBA00022679"/>
    </source>
</evidence>
<dbReference type="GO" id="GO:0004190">
    <property type="term" value="F:aspartic-type endopeptidase activity"/>
    <property type="evidence" value="ECO:0007669"/>
    <property type="project" value="InterPro"/>
</dbReference>
<sequence length="1506" mass="167979">MQNPDGAAAPTVAQRQQQILAQAAASQRETAESLALLREAVVRLTQHAVRDAPPAAPTAAPTSRLTKLGPDDDVEAYLEVFERTARRESWPAEQWAHIISPFLTGPAQQASQDLPPEDADQYPVLKQAIMAYYGHNLAARAQRFHDWRFDIHGPVRTRLVRRWLATGEGPCPVDRVLIDNTVRQLPADARRVLAHHHPETVDDLIRQLENWQVAQQLSASHRTNLRPTETRRDRRGPLTASRTPPPEPPVVSREARDTRRCYACGQPGHLARDCPGDRDVSMPSAYAVGDTQRPLILATCWAQGLAGSPTVPARVMTQDTQALLDTGSAVTLLRPELAGGKGGEPMEVACVHGDTRTYGSCHVVIRTPYGVFMARAGIVPHLPVPLLIGRDCPIFHRLWDPERENRVRRGPPPRAGRKARPAYGATRIPATQEEASAEDTGPEGDGPSPPGTPTPSRGCAAGPPRSGPDTSDTLTAPDLNDPPEDAESSPLTEFSDFLPEGGVGTSRPGQFASAQLRDDALKHAWSQVLAHDGQTRDSVSCLPHPHFSTRGALLYRVVERDGAVTEQLVIPRPYVSKVLYMAHTHLLGAHLGMDKTRDRVLARFYWPGVKRDVERYCQTCPVCQRVAPRPSARNPLIPMPIIGTPFDRIALDIVGPLPKTSRGHRYILVLVDYATRYPEALPLRAATAKAVARELMLLFSRVGIAREVLTDQGSCFMSRVLKELLRLLQVKQLRTSVYHPQTDGLVERFNKTLKQMLKKAMDTDGKNWDQLLPHVLFAVREVPQASTGFSPFELLYGRRPRGILDLAKETWESQPSPHSTVVEHVEQVRDRMAQVWPIVREHLGRAQQAQVRVYNRGAQLRVFRPGELVLVLVPTAECKFLAKWQGPYEVVERVGEVNYRVRQPGRRKPTQLYHVNILKQWKEGGNPPGPAPLGLVARRGVPVVPVGEDLSPDQKQDLADLVLQHQDVFSELPGRTSVIQHDIRTAPGIKVRVPPYRVPEARRAAIQEEVARMLQLHVIEESRSAWSSPVVLVPKPDGSYRFCNDFRRLNEVSDFDAYPMPRVDDLIERLGPARYLTPLDLTKGYWQVPLTKSAREKTAFTTPGGLFQYTVLPFGVHGAPATFQRMMDQVLRPHQAYAAAYIDDIIIHSDSWDVHIQQLRAVLGELRKAGLTANPAKCRLGLEETAYLGFQVGRGNVRPQESMVAAIRDWPRPTSKKQVKSFLGLVRYYQGFIPGFATLTSPMNDLTRKTLPDRIQWTEAAEKAFESLRGALCSEPVLITPDFTSPLIVHTDASEVGLGGVLSQVRAGEEHPVTYISRKLLPNERNYSTVEKEALAIKWSLTKLRYYLLGREFTLVTDHAPLKWMAGAKDSNARVKRWFLDLQDFRFRVDHRPGKEHANADALSRRDACLGWASGDRRPHLTGKGCDNPLPTRGNRGVVVDGVYRLHPPVGSRACADIRRNHRDATHPAGGGESRLKRRSRTHTGRTRRNSQGRVERREPRGGHDR</sequence>
<keyword evidence="11" id="KW-0862">Zinc</keyword>
<dbReference type="FunFam" id="1.10.340.70:FF:000001">
    <property type="entry name" value="Retrovirus-related Pol polyprotein from transposon gypsy-like Protein"/>
    <property type="match status" value="1"/>
</dbReference>
<dbReference type="InterPro" id="IPR036397">
    <property type="entry name" value="RNaseH_sf"/>
</dbReference>
<evidence type="ECO:0000256" key="12">
    <source>
        <dbReference type="SAM" id="MobiDB-lite"/>
    </source>
</evidence>
<accession>A0A8C5A5F0</accession>
<proteinExistence type="inferred from homology"/>
<dbReference type="InterPro" id="IPR043128">
    <property type="entry name" value="Rev_trsase/Diguanyl_cyclase"/>
</dbReference>
<dbReference type="Gene3D" id="4.10.60.10">
    <property type="entry name" value="Zinc finger, CCHC-type"/>
    <property type="match status" value="1"/>
</dbReference>
<dbReference type="InterPro" id="IPR054465">
    <property type="entry name" value="Integrase_p58-like_C"/>
</dbReference>
<dbReference type="PANTHER" id="PTHR37984:SF5">
    <property type="entry name" value="PROTEIN NYNRIN-LIKE"/>
    <property type="match status" value="1"/>
</dbReference>
<dbReference type="GO" id="GO:0015074">
    <property type="term" value="P:DNA integration"/>
    <property type="evidence" value="ECO:0007669"/>
    <property type="project" value="InterPro"/>
</dbReference>
<evidence type="ECO:0000256" key="5">
    <source>
        <dbReference type="ARBA" id="ARBA00022695"/>
    </source>
</evidence>
<dbReference type="SUPFAM" id="SSF53098">
    <property type="entry name" value="Ribonuclease H-like"/>
    <property type="match status" value="1"/>
</dbReference>
<dbReference type="InterPro" id="IPR036875">
    <property type="entry name" value="Znf_CCHC_sf"/>
</dbReference>
<organism evidence="16 17">
    <name type="scientific">Gadus morhua</name>
    <name type="common">Atlantic cod</name>
    <dbReference type="NCBI Taxonomy" id="8049"/>
    <lineage>
        <taxon>Eukaryota</taxon>
        <taxon>Metazoa</taxon>
        <taxon>Chordata</taxon>
        <taxon>Craniata</taxon>
        <taxon>Vertebrata</taxon>
        <taxon>Euteleostomi</taxon>
        <taxon>Actinopterygii</taxon>
        <taxon>Neopterygii</taxon>
        <taxon>Teleostei</taxon>
        <taxon>Neoteleostei</taxon>
        <taxon>Acanthomorphata</taxon>
        <taxon>Zeiogadaria</taxon>
        <taxon>Gadariae</taxon>
        <taxon>Gadiformes</taxon>
        <taxon>Gadoidei</taxon>
        <taxon>Gadidae</taxon>
        <taxon>Gadus</taxon>
    </lineage>
</organism>
<feature type="region of interest" description="Disordered" evidence="12">
    <location>
        <begin position="217"/>
        <end position="256"/>
    </location>
</feature>
<reference evidence="16" key="1">
    <citation type="submission" date="2025-08" db="UniProtKB">
        <authorList>
            <consortium name="Ensembl"/>
        </authorList>
    </citation>
    <scope>IDENTIFICATION</scope>
</reference>
<dbReference type="Gene3D" id="2.40.70.10">
    <property type="entry name" value="Acid Proteases"/>
    <property type="match status" value="1"/>
</dbReference>
<evidence type="ECO:0000313" key="17">
    <source>
        <dbReference type="Proteomes" id="UP000694546"/>
    </source>
</evidence>
<dbReference type="Gene3D" id="3.10.10.10">
    <property type="entry name" value="HIV Type 1 Reverse Transcriptase, subunit A, domain 1"/>
    <property type="match status" value="1"/>
</dbReference>
<evidence type="ECO:0000256" key="8">
    <source>
        <dbReference type="ARBA" id="ARBA00022801"/>
    </source>
</evidence>